<evidence type="ECO:0000256" key="3">
    <source>
        <dbReference type="ARBA" id="ARBA00022679"/>
    </source>
</evidence>
<feature type="binding site" evidence="7">
    <location>
        <position position="223"/>
    </location>
    <ligand>
        <name>Mg(2+)</name>
        <dbReference type="ChEBI" id="CHEBI:18420"/>
    </ligand>
</feature>
<organism evidence="9">
    <name type="scientific">Aerophobetes bacterium</name>
    <dbReference type="NCBI Taxonomy" id="2030807"/>
    <lineage>
        <taxon>Bacteria</taxon>
        <taxon>Candidatus Aerophobota</taxon>
    </lineage>
</organism>
<dbReference type="PANTHER" id="PTHR22926:SF3">
    <property type="entry name" value="UNDECAPRENYL-PHOSPHATE ALPHA-N-ACETYLGLUCOSAMINYL 1-PHOSPHATE TRANSFERASE"/>
    <property type="match status" value="1"/>
</dbReference>
<keyword evidence="3" id="KW-0808">Transferase</keyword>
<evidence type="ECO:0000256" key="6">
    <source>
        <dbReference type="ARBA" id="ARBA00023136"/>
    </source>
</evidence>
<gene>
    <name evidence="9" type="ORF">ENL39_00440</name>
</gene>
<keyword evidence="7" id="KW-0460">Magnesium</keyword>
<dbReference type="InterPro" id="IPR000715">
    <property type="entry name" value="Glycosyl_transferase_4"/>
</dbReference>
<dbReference type="Proteomes" id="UP000886070">
    <property type="component" value="Unassembled WGS sequence"/>
</dbReference>
<dbReference type="GO" id="GO:0071555">
    <property type="term" value="P:cell wall organization"/>
    <property type="evidence" value="ECO:0007669"/>
    <property type="project" value="TreeGrafter"/>
</dbReference>
<evidence type="ECO:0000256" key="8">
    <source>
        <dbReference type="SAM" id="Phobius"/>
    </source>
</evidence>
<evidence type="ECO:0000256" key="5">
    <source>
        <dbReference type="ARBA" id="ARBA00022989"/>
    </source>
</evidence>
<keyword evidence="6 8" id="KW-0472">Membrane</keyword>
<comment type="caution">
    <text evidence="9">The sequence shown here is derived from an EMBL/GenBank/DDBJ whole genome shotgun (WGS) entry which is preliminary data.</text>
</comment>
<evidence type="ECO:0008006" key="10">
    <source>
        <dbReference type="Google" id="ProtNLM"/>
    </source>
</evidence>
<dbReference type="PANTHER" id="PTHR22926">
    <property type="entry name" value="PHOSPHO-N-ACETYLMURAMOYL-PENTAPEPTIDE-TRANSFERASE"/>
    <property type="match status" value="1"/>
</dbReference>
<keyword evidence="2" id="KW-1003">Cell membrane</keyword>
<dbReference type="CDD" id="cd06856">
    <property type="entry name" value="GT_GPT_archaea"/>
    <property type="match status" value="1"/>
</dbReference>
<evidence type="ECO:0000256" key="2">
    <source>
        <dbReference type="ARBA" id="ARBA00022475"/>
    </source>
</evidence>
<dbReference type="EMBL" id="DRTT01000010">
    <property type="protein sequence ID" value="HHF97943.1"/>
    <property type="molecule type" value="Genomic_DNA"/>
</dbReference>
<comment type="cofactor">
    <cofactor evidence="7">
        <name>Mg(2+)</name>
        <dbReference type="ChEBI" id="CHEBI:18420"/>
    </cofactor>
</comment>
<dbReference type="GO" id="GO:0005886">
    <property type="term" value="C:plasma membrane"/>
    <property type="evidence" value="ECO:0007669"/>
    <property type="project" value="UniProtKB-SubCell"/>
</dbReference>
<evidence type="ECO:0000256" key="4">
    <source>
        <dbReference type="ARBA" id="ARBA00022692"/>
    </source>
</evidence>
<comment type="subcellular location">
    <subcellularLocation>
        <location evidence="1">Cell membrane</location>
        <topology evidence="1">Multi-pass membrane protein</topology>
    </subcellularLocation>
</comment>
<keyword evidence="5 8" id="KW-1133">Transmembrane helix</keyword>
<keyword evidence="7" id="KW-0479">Metal-binding</keyword>
<evidence type="ECO:0000313" key="9">
    <source>
        <dbReference type="EMBL" id="HHF97943.1"/>
    </source>
</evidence>
<feature type="transmembrane region" description="Helical" evidence="8">
    <location>
        <begin position="173"/>
        <end position="190"/>
    </location>
</feature>
<feature type="transmembrane region" description="Helical" evidence="8">
    <location>
        <begin position="81"/>
        <end position="100"/>
    </location>
</feature>
<dbReference type="GO" id="GO:0016780">
    <property type="term" value="F:phosphotransferase activity, for other substituted phosphate groups"/>
    <property type="evidence" value="ECO:0007669"/>
    <property type="project" value="InterPro"/>
</dbReference>
<feature type="binding site" evidence="7">
    <location>
        <position position="163"/>
    </location>
    <ligand>
        <name>Mg(2+)</name>
        <dbReference type="ChEBI" id="CHEBI:18420"/>
    </ligand>
</feature>
<dbReference type="Pfam" id="PF00953">
    <property type="entry name" value="Glycos_transf_4"/>
    <property type="match status" value="1"/>
</dbReference>
<feature type="transmembrane region" description="Helical" evidence="8">
    <location>
        <begin position="112"/>
        <end position="132"/>
    </location>
</feature>
<evidence type="ECO:0000256" key="7">
    <source>
        <dbReference type="PIRSR" id="PIRSR600715-1"/>
    </source>
</evidence>
<name>A0A7V5HXW9_UNCAE</name>
<protein>
    <recommendedName>
        <fullName evidence="10">UDP-N-acetylglucosamine--dolichyl-phosphate N-acetylglucosaminephosphotransferase</fullName>
    </recommendedName>
</protein>
<dbReference type="GO" id="GO:0044038">
    <property type="term" value="P:cell wall macromolecule biosynthetic process"/>
    <property type="evidence" value="ECO:0007669"/>
    <property type="project" value="TreeGrafter"/>
</dbReference>
<keyword evidence="4 8" id="KW-0812">Transmembrane</keyword>
<feature type="transmembrane region" description="Helical" evidence="8">
    <location>
        <begin position="47"/>
        <end position="69"/>
    </location>
</feature>
<evidence type="ECO:0000256" key="1">
    <source>
        <dbReference type="ARBA" id="ARBA00004651"/>
    </source>
</evidence>
<sequence>MMELSSVILIFTVSFVIPFGVFPKAINQLKKAGIVGKDVNKPDEPRIAEMGGLVTVAGFSAGVIVAVALRTFSHQLGGVNLIDIFAILSTVLLIALIGIIDDLMLLPQSVKAIIPIFASFPLVAIKAGHTVMNIPFVGTVDFGIVYSLILVPLGITGAANAVNMLAGFNGLELGMGAVAIGCLMVIAYLIKSTTSFIVLVAGLGALLATLRYNWYPAKVLIGDVGTLSIGSIIASAVILGNFELAGAVIIIPYFFDFILKFFNGFPSKGWKGEYREGKLYCPSHGPVSLCQLIMKISGGISERRLVLTLITVELIFGLLAIFLYLKI</sequence>
<feature type="transmembrane region" description="Helical" evidence="8">
    <location>
        <begin position="196"/>
        <end position="212"/>
    </location>
</feature>
<reference evidence="9" key="1">
    <citation type="journal article" date="2020" name="mSystems">
        <title>Genome- and Community-Level Interaction Insights into Carbon Utilization and Element Cycling Functions of Hydrothermarchaeota in Hydrothermal Sediment.</title>
        <authorList>
            <person name="Zhou Z."/>
            <person name="Liu Y."/>
            <person name="Xu W."/>
            <person name="Pan J."/>
            <person name="Luo Z.H."/>
            <person name="Li M."/>
        </authorList>
    </citation>
    <scope>NUCLEOTIDE SEQUENCE [LARGE SCALE GENOMIC DNA]</scope>
    <source>
        <strain evidence="9">HyVt-92</strain>
    </source>
</reference>
<dbReference type="GO" id="GO:0046872">
    <property type="term" value="F:metal ion binding"/>
    <property type="evidence" value="ECO:0007669"/>
    <property type="project" value="UniProtKB-KW"/>
</dbReference>
<feature type="transmembrane region" description="Helical" evidence="8">
    <location>
        <begin position="305"/>
        <end position="325"/>
    </location>
</feature>
<proteinExistence type="predicted"/>
<dbReference type="AlphaFoldDB" id="A0A7V5HXW9"/>
<accession>A0A7V5HXW9</accession>
<feature type="transmembrane region" description="Helical" evidence="8">
    <location>
        <begin position="6"/>
        <end position="26"/>
    </location>
</feature>
<feature type="transmembrane region" description="Helical" evidence="8">
    <location>
        <begin position="144"/>
        <end position="166"/>
    </location>
</feature>